<dbReference type="Proteomes" id="UP000800096">
    <property type="component" value="Unassembled WGS sequence"/>
</dbReference>
<feature type="chain" id="PRO_5025477951" description="Beta/gamma crystallin 'Greek key' domain-containing protein" evidence="1">
    <location>
        <begin position="16"/>
        <end position="126"/>
    </location>
</feature>
<dbReference type="OrthoDB" id="2910287at2759"/>
<sequence>MYLLTLVALLATALATPDPAPQASSPRPRVTPTHLYVCTDASFAGKCSNLSLKPSVCYTLGPNYARKVSSAGPDKGTFCTLYSEKGCRGKALPFTWPGIRRLGRYEYDDTTSSVRCDYITGYSSHP</sequence>
<dbReference type="EMBL" id="ML979137">
    <property type="protein sequence ID" value="KAF1914771.1"/>
    <property type="molecule type" value="Genomic_DNA"/>
</dbReference>
<feature type="signal peptide" evidence="1">
    <location>
        <begin position="1"/>
        <end position="15"/>
    </location>
</feature>
<evidence type="ECO:0000313" key="3">
    <source>
        <dbReference type="Proteomes" id="UP000800096"/>
    </source>
</evidence>
<dbReference type="AlphaFoldDB" id="A0A6A5QGB7"/>
<reference evidence="2" key="1">
    <citation type="journal article" date="2020" name="Stud. Mycol.">
        <title>101 Dothideomycetes genomes: a test case for predicting lifestyles and emergence of pathogens.</title>
        <authorList>
            <person name="Haridas S."/>
            <person name="Albert R."/>
            <person name="Binder M."/>
            <person name="Bloem J."/>
            <person name="Labutti K."/>
            <person name="Salamov A."/>
            <person name="Andreopoulos B."/>
            <person name="Baker S."/>
            <person name="Barry K."/>
            <person name="Bills G."/>
            <person name="Bluhm B."/>
            <person name="Cannon C."/>
            <person name="Castanera R."/>
            <person name="Culley D."/>
            <person name="Daum C."/>
            <person name="Ezra D."/>
            <person name="Gonzalez J."/>
            <person name="Henrissat B."/>
            <person name="Kuo A."/>
            <person name="Liang C."/>
            <person name="Lipzen A."/>
            <person name="Lutzoni F."/>
            <person name="Magnuson J."/>
            <person name="Mondo S."/>
            <person name="Nolan M."/>
            <person name="Ohm R."/>
            <person name="Pangilinan J."/>
            <person name="Park H.-J."/>
            <person name="Ramirez L."/>
            <person name="Alfaro M."/>
            <person name="Sun H."/>
            <person name="Tritt A."/>
            <person name="Yoshinaga Y."/>
            <person name="Zwiers L.-H."/>
            <person name="Turgeon B."/>
            <person name="Goodwin S."/>
            <person name="Spatafora J."/>
            <person name="Crous P."/>
            <person name="Grigoriev I."/>
        </authorList>
    </citation>
    <scope>NUCLEOTIDE SEQUENCE</scope>
    <source>
        <strain evidence="2">HMLAC05119</strain>
    </source>
</reference>
<evidence type="ECO:0000256" key="1">
    <source>
        <dbReference type="SAM" id="SignalP"/>
    </source>
</evidence>
<keyword evidence="3" id="KW-1185">Reference proteome</keyword>
<name>A0A6A5QGB7_AMPQU</name>
<dbReference type="Gene3D" id="2.60.20.10">
    <property type="entry name" value="Crystallins"/>
    <property type="match status" value="1"/>
</dbReference>
<keyword evidence="1" id="KW-0732">Signal</keyword>
<gene>
    <name evidence="2" type="ORF">BDU57DRAFT_519953</name>
</gene>
<protein>
    <recommendedName>
        <fullName evidence="4">Beta/gamma crystallin 'Greek key' domain-containing protein</fullName>
    </recommendedName>
</protein>
<organism evidence="2 3">
    <name type="scientific">Ampelomyces quisqualis</name>
    <name type="common">Powdery mildew agent</name>
    <dbReference type="NCBI Taxonomy" id="50730"/>
    <lineage>
        <taxon>Eukaryota</taxon>
        <taxon>Fungi</taxon>
        <taxon>Dikarya</taxon>
        <taxon>Ascomycota</taxon>
        <taxon>Pezizomycotina</taxon>
        <taxon>Dothideomycetes</taxon>
        <taxon>Pleosporomycetidae</taxon>
        <taxon>Pleosporales</taxon>
        <taxon>Pleosporineae</taxon>
        <taxon>Phaeosphaeriaceae</taxon>
        <taxon>Ampelomyces</taxon>
    </lineage>
</organism>
<accession>A0A6A5QGB7</accession>
<evidence type="ECO:0008006" key="4">
    <source>
        <dbReference type="Google" id="ProtNLM"/>
    </source>
</evidence>
<proteinExistence type="predicted"/>
<evidence type="ECO:0000313" key="2">
    <source>
        <dbReference type="EMBL" id="KAF1914771.1"/>
    </source>
</evidence>